<organism evidence="1 2">
    <name type="scientific">Nonomuraea jabiensis</name>
    <dbReference type="NCBI Taxonomy" id="882448"/>
    <lineage>
        <taxon>Bacteria</taxon>
        <taxon>Bacillati</taxon>
        <taxon>Actinomycetota</taxon>
        <taxon>Actinomycetes</taxon>
        <taxon>Streptosporangiales</taxon>
        <taxon>Streptosporangiaceae</taxon>
        <taxon>Nonomuraea</taxon>
    </lineage>
</organism>
<dbReference type="RefSeq" id="WP_185067917.1">
    <property type="nucleotide sequence ID" value="NZ_JACHMB010000001.1"/>
</dbReference>
<evidence type="ECO:0000313" key="2">
    <source>
        <dbReference type="Proteomes" id="UP000579153"/>
    </source>
</evidence>
<name>A0A7W9FYR3_9ACTN</name>
<keyword evidence="2" id="KW-1185">Reference proteome</keyword>
<accession>A0A7W9FYR3</accession>
<evidence type="ECO:0000313" key="1">
    <source>
        <dbReference type="EMBL" id="MBB5774049.1"/>
    </source>
</evidence>
<dbReference type="Proteomes" id="UP000579153">
    <property type="component" value="Unassembled WGS sequence"/>
</dbReference>
<dbReference type="EMBL" id="JACHMB010000001">
    <property type="protein sequence ID" value="MBB5774049.1"/>
    <property type="molecule type" value="Genomic_DNA"/>
</dbReference>
<comment type="caution">
    <text evidence="1">The sequence shown here is derived from an EMBL/GenBank/DDBJ whole genome shotgun (WGS) entry which is preliminary data.</text>
</comment>
<reference evidence="1 2" key="1">
    <citation type="submission" date="2020-08" db="EMBL/GenBank/DDBJ databases">
        <title>Sequencing the genomes of 1000 actinobacteria strains.</title>
        <authorList>
            <person name="Klenk H.-P."/>
        </authorList>
    </citation>
    <scope>NUCLEOTIDE SEQUENCE [LARGE SCALE GENOMIC DNA]</scope>
    <source>
        <strain evidence="1 2">DSM 45507</strain>
    </source>
</reference>
<protein>
    <submittedName>
        <fullName evidence="1">Uncharacterized protein</fullName>
    </submittedName>
</protein>
<sequence>MMNLRPANQRIVGPEGEQRRKARYWLRCSGVMDPTPELVTAVIEHAGSCPGGSFKSLAVECLARRGITPTSETIGEKLAAWKVCLTEYARRAGEARPEKWAADVMQVEPSHGSRMIKLPRPAVAMAWLDILGQPVTLLQIDRLAPLVLRIDHVTRREVLAWQAVVSRGELPTPEAIQQEVRAQDAKIPNDLAERESDVVAFVGTFVTRRKTGPTWAEVGATFGWTRFETNAAIHHLAERGLLRFTTKARSLRPGPCDLVTAS</sequence>
<dbReference type="Gene3D" id="1.10.10.10">
    <property type="entry name" value="Winged helix-like DNA-binding domain superfamily/Winged helix DNA-binding domain"/>
    <property type="match status" value="1"/>
</dbReference>
<dbReference type="AlphaFoldDB" id="A0A7W9FYR3"/>
<dbReference type="InterPro" id="IPR036388">
    <property type="entry name" value="WH-like_DNA-bd_sf"/>
</dbReference>
<proteinExistence type="predicted"/>
<gene>
    <name evidence="1" type="ORF">HD596_000805</name>
</gene>